<dbReference type="PROSITE" id="PS51255">
    <property type="entry name" value="ADPK"/>
    <property type="match status" value="1"/>
</dbReference>
<dbReference type="AlphaFoldDB" id="A0A1Y3BUU7"/>
<reference evidence="7 8" key="1">
    <citation type="submission" date="2017-03" db="EMBL/GenBank/DDBJ databases">
        <title>Genome Survey of Euroglyphus maynei.</title>
        <authorList>
            <person name="Arlian L.G."/>
            <person name="Morgan M.S."/>
            <person name="Rider S.D."/>
        </authorList>
    </citation>
    <scope>NUCLEOTIDE SEQUENCE [LARGE SCALE GENOMIC DNA]</scope>
    <source>
        <strain evidence="7">Arlian Lab</strain>
        <tissue evidence="7">Whole body</tissue>
    </source>
</reference>
<keyword evidence="3" id="KW-0479">Metal-binding</keyword>
<dbReference type="OrthoDB" id="5847021at2759"/>
<evidence type="ECO:0000256" key="4">
    <source>
        <dbReference type="ARBA" id="ARBA00022777"/>
    </source>
</evidence>
<keyword evidence="6" id="KW-0324">Glycolysis</keyword>
<keyword evidence="5" id="KW-0460">Magnesium</keyword>
<dbReference type="GO" id="GO:0046872">
    <property type="term" value="F:metal ion binding"/>
    <property type="evidence" value="ECO:0007669"/>
    <property type="project" value="UniProtKB-KW"/>
</dbReference>
<dbReference type="GO" id="GO:0006096">
    <property type="term" value="P:glycolytic process"/>
    <property type="evidence" value="ECO:0007669"/>
    <property type="project" value="UniProtKB-KW"/>
</dbReference>
<evidence type="ECO:0000256" key="2">
    <source>
        <dbReference type="ARBA" id="ARBA00022679"/>
    </source>
</evidence>
<dbReference type="InterPro" id="IPR029056">
    <property type="entry name" value="Ribokinase-like"/>
</dbReference>
<accession>A0A1Y3BUU7</accession>
<evidence type="ECO:0000256" key="3">
    <source>
        <dbReference type="ARBA" id="ARBA00022723"/>
    </source>
</evidence>
<comment type="caution">
    <text evidence="7">The sequence shown here is derived from an EMBL/GenBank/DDBJ whole genome shotgun (WGS) entry which is preliminary data.</text>
</comment>
<evidence type="ECO:0000256" key="5">
    <source>
        <dbReference type="ARBA" id="ARBA00022842"/>
    </source>
</evidence>
<dbReference type="GO" id="GO:0005783">
    <property type="term" value="C:endoplasmic reticulum"/>
    <property type="evidence" value="ECO:0007669"/>
    <property type="project" value="TreeGrafter"/>
</dbReference>
<dbReference type="EMBL" id="MUJZ01006011">
    <property type="protein sequence ID" value="OTF82945.1"/>
    <property type="molecule type" value="Genomic_DNA"/>
</dbReference>
<dbReference type="GO" id="GO:0006006">
    <property type="term" value="P:glucose metabolic process"/>
    <property type="evidence" value="ECO:0007669"/>
    <property type="project" value="TreeGrafter"/>
</dbReference>
<evidence type="ECO:0000313" key="8">
    <source>
        <dbReference type="Proteomes" id="UP000194236"/>
    </source>
</evidence>
<keyword evidence="4 7" id="KW-0418">Kinase</keyword>
<evidence type="ECO:0000256" key="1">
    <source>
        <dbReference type="ARBA" id="ARBA00022490"/>
    </source>
</evidence>
<dbReference type="Proteomes" id="UP000194236">
    <property type="component" value="Unassembled WGS sequence"/>
</dbReference>
<dbReference type="GO" id="GO:0043843">
    <property type="term" value="F:ADP-specific glucokinase activity"/>
    <property type="evidence" value="ECO:0007669"/>
    <property type="project" value="TreeGrafter"/>
</dbReference>
<keyword evidence="2" id="KW-0808">Transferase</keyword>
<dbReference type="InterPro" id="IPR007666">
    <property type="entry name" value="ADP_PFK/GK"/>
</dbReference>
<proteinExistence type="predicted"/>
<dbReference type="PANTHER" id="PTHR21208">
    <property type="entry name" value="ADP-DEPENDENT GLUCOKINASE"/>
    <property type="match status" value="1"/>
</dbReference>
<sequence>MLDNSPIDFHVRTQAIENLAKDLELYGKDNEKLRTHFEMAAFTENRLLDSVVNQIFPFMDSFGMNEQEAANLLSLMKFGNISYSTNPFPRVAHVLDEMRELFTLLTAIGNGRVSRIHVHTLAYQVVMTKIDSKTNKSIWKSNKAAMAKASLTAYRYTCNLSEIDLKQVNILLDDSFAMTMDDKNIERIELDQAIRCWEENIFNPELTMNRIRVKICLAIGMVCTNVVQTVGAGDNISGTFFC</sequence>
<evidence type="ECO:0000256" key="6">
    <source>
        <dbReference type="ARBA" id="ARBA00023152"/>
    </source>
</evidence>
<keyword evidence="8" id="KW-1185">Reference proteome</keyword>
<name>A0A1Y3BUU7_EURMA</name>
<keyword evidence="1" id="KW-0963">Cytoplasm</keyword>
<dbReference type="SUPFAM" id="SSF53613">
    <property type="entry name" value="Ribokinase-like"/>
    <property type="match status" value="1"/>
</dbReference>
<dbReference type="PANTHER" id="PTHR21208:SF1">
    <property type="entry name" value="ADP-DEPENDENT GLUCOKINASE"/>
    <property type="match status" value="1"/>
</dbReference>
<dbReference type="Pfam" id="PF04587">
    <property type="entry name" value="ADP_PFK_GK"/>
    <property type="match status" value="1"/>
</dbReference>
<organism evidence="7 8">
    <name type="scientific">Euroglyphus maynei</name>
    <name type="common">Mayne's house dust mite</name>
    <dbReference type="NCBI Taxonomy" id="6958"/>
    <lineage>
        <taxon>Eukaryota</taxon>
        <taxon>Metazoa</taxon>
        <taxon>Ecdysozoa</taxon>
        <taxon>Arthropoda</taxon>
        <taxon>Chelicerata</taxon>
        <taxon>Arachnida</taxon>
        <taxon>Acari</taxon>
        <taxon>Acariformes</taxon>
        <taxon>Sarcoptiformes</taxon>
        <taxon>Astigmata</taxon>
        <taxon>Psoroptidia</taxon>
        <taxon>Analgoidea</taxon>
        <taxon>Pyroglyphidae</taxon>
        <taxon>Pyroglyphinae</taxon>
        <taxon>Euroglyphus</taxon>
    </lineage>
</organism>
<gene>
    <name evidence="7" type="ORF">BLA29_003809</name>
</gene>
<dbReference type="Gene3D" id="3.40.1190.20">
    <property type="match status" value="1"/>
</dbReference>
<evidence type="ECO:0000313" key="7">
    <source>
        <dbReference type="EMBL" id="OTF82945.1"/>
    </source>
</evidence>
<protein>
    <submittedName>
        <fullName evidence="7">ADP-dependent glucokinase-like protein</fullName>
    </submittedName>
</protein>